<evidence type="ECO:0000256" key="2">
    <source>
        <dbReference type="ARBA" id="ARBA00022884"/>
    </source>
</evidence>
<dbReference type="GO" id="GO:0003723">
    <property type="term" value="F:RNA binding"/>
    <property type="evidence" value="ECO:0007669"/>
    <property type="project" value="InterPro"/>
</dbReference>
<gene>
    <name evidence="4" type="ORF">NPIL_25941</name>
</gene>
<evidence type="ECO:0000259" key="3">
    <source>
        <dbReference type="Pfam" id="PF24668"/>
    </source>
</evidence>
<protein>
    <recommendedName>
        <fullName evidence="3">Vigilin N-terminal KH domain-containing protein</fullName>
    </recommendedName>
</protein>
<dbReference type="AlphaFoldDB" id="A0A8X6T3H9"/>
<sequence length="95" mass="10852">MNEEMKLTNFSVDYQFANKTIKLSSGKSEANIKIRDETNIKLDLSVEGEKSDVLVIPGPREYVMKAKKRLLEISIEKQFVGHTAEIKANPEQHNF</sequence>
<feature type="domain" description="Vigilin N-terminal KH" evidence="3">
    <location>
        <begin position="28"/>
        <end position="72"/>
    </location>
</feature>
<evidence type="ECO:0000256" key="1">
    <source>
        <dbReference type="ARBA" id="ARBA00022737"/>
    </source>
</evidence>
<proteinExistence type="predicted"/>
<dbReference type="InterPro" id="IPR036612">
    <property type="entry name" value="KH_dom_type_1_sf"/>
</dbReference>
<comment type="caution">
    <text evidence="4">The sequence shown here is derived from an EMBL/GenBank/DDBJ whole genome shotgun (WGS) entry which is preliminary data.</text>
</comment>
<evidence type="ECO:0000313" key="5">
    <source>
        <dbReference type="Proteomes" id="UP000887013"/>
    </source>
</evidence>
<keyword evidence="5" id="KW-1185">Reference proteome</keyword>
<reference evidence="4" key="1">
    <citation type="submission" date="2020-08" db="EMBL/GenBank/DDBJ databases">
        <title>Multicomponent nature underlies the extraordinary mechanical properties of spider dragline silk.</title>
        <authorList>
            <person name="Kono N."/>
            <person name="Nakamura H."/>
            <person name="Mori M."/>
            <person name="Yoshida Y."/>
            <person name="Ohtoshi R."/>
            <person name="Malay A.D."/>
            <person name="Moran D.A.P."/>
            <person name="Tomita M."/>
            <person name="Numata K."/>
            <person name="Arakawa K."/>
        </authorList>
    </citation>
    <scope>NUCLEOTIDE SEQUENCE</scope>
</reference>
<dbReference type="SUPFAM" id="SSF54791">
    <property type="entry name" value="Eukaryotic type KH-domain (KH-domain type I)"/>
    <property type="match status" value="1"/>
</dbReference>
<organism evidence="4 5">
    <name type="scientific">Nephila pilipes</name>
    <name type="common">Giant wood spider</name>
    <name type="synonym">Nephila maculata</name>
    <dbReference type="NCBI Taxonomy" id="299642"/>
    <lineage>
        <taxon>Eukaryota</taxon>
        <taxon>Metazoa</taxon>
        <taxon>Ecdysozoa</taxon>
        <taxon>Arthropoda</taxon>
        <taxon>Chelicerata</taxon>
        <taxon>Arachnida</taxon>
        <taxon>Araneae</taxon>
        <taxon>Araneomorphae</taxon>
        <taxon>Entelegynae</taxon>
        <taxon>Araneoidea</taxon>
        <taxon>Nephilidae</taxon>
        <taxon>Nephila</taxon>
    </lineage>
</organism>
<accession>A0A8X6T3H9</accession>
<dbReference type="InterPro" id="IPR057778">
    <property type="entry name" value="KH_Vigilin_N"/>
</dbReference>
<keyword evidence="1" id="KW-0677">Repeat</keyword>
<dbReference type="Pfam" id="PF24668">
    <property type="entry name" value="KH_Vigilin"/>
    <property type="match status" value="1"/>
</dbReference>
<keyword evidence="2" id="KW-0694">RNA-binding</keyword>
<dbReference type="Proteomes" id="UP000887013">
    <property type="component" value="Unassembled WGS sequence"/>
</dbReference>
<dbReference type="EMBL" id="BMAW01049556">
    <property type="protein sequence ID" value="GFS71124.1"/>
    <property type="molecule type" value="Genomic_DNA"/>
</dbReference>
<dbReference type="Gene3D" id="3.30.1370.10">
    <property type="entry name" value="K Homology domain, type 1"/>
    <property type="match status" value="1"/>
</dbReference>
<evidence type="ECO:0000313" key="4">
    <source>
        <dbReference type="EMBL" id="GFS71124.1"/>
    </source>
</evidence>
<name>A0A8X6T3H9_NEPPI</name>